<feature type="region of interest" description="Disordered" evidence="1">
    <location>
        <begin position="327"/>
        <end position="447"/>
    </location>
</feature>
<feature type="compositionally biased region" description="Basic and acidic residues" evidence="1">
    <location>
        <begin position="253"/>
        <end position="288"/>
    </location>
</feature>
<sequence length="447" mass="47676">MTGADLSDALSDMWRSVLLFVPAALAFIAILVIGYVLARLVRTVVGKTLRRVGFDRAIERGPVGRALGGRVEPSDLCAKIAFYAVLLFALQLAFGIWGPNAVSDLLTALVAWLPRAFVAIVIIVVAAGIGGAVRDLIGSALGGLAYGRVLAQAAYWLIVGLGIIAALEQVQIATAVTQPVLIAVLATVAGVLIVGVGGGLIRPMQQRWELWLVRASAESAAIREHARSYNEERARLAAELKAAEEKAAAEKKAAEERAAAEKKAAEEKAAAEKRAAEEKAAAERKAAEEQAAARAAEEARLAEQARIAEAERVARETALAEARRIEADQAAEAQRQAAEAQRQAEEAERQAAEAQRAVEAEHEAAAEKTQVIPVQRRGDEDDRPHPVPGFGGPDPADTTTRLPVGLAGDDSDTTETISQSEHRRVLPQPDEAADDERTQVIRRPKDE</sequence>
<organism evidence="3 4">
    <name type="scientific">Actinoplanes friuliensis DSM 7358</name>
    <dbReference type="NCBI Taxonomy" id="1246995"/>
    <lineage>
        <taxon>Bacteria</taxon>
        <taxon>Bacillati</taxon>
        <taxon>Actinomycetota</taxon>
        <taxon>Actinomycetes</taxon>
        <taxon>Micromonosporales</taxon>
        <taxon>Micromonosporaceae</taxon>
        <taxon>Actinoplanes</taxon>
    </lineage>
</organism>
<dbReference type="eggNOG" id="COG0668">
    <property type="taxonomic scope" value="Bacteria"/>
</dbReference>
<dbReference type="HOGENOM" id="CLU_049564_0_0_11"/>
<dbReference type="Pfam" id="PF05552">
    <property type="entry name" value="MS_channel_1st_1"/>
    <property type="match status" value="1"/>
</dbReference>
<feature type="compositionally biased region" description="Basic and acidic residues" evidence="1">
    <location>
        <begin position="435"/>
        <end position="447"/>
    </location>
</feature>
<proteinExistence type="predicted"/>
<feature type="transmembrane region" description="Helical" evidence="2">
    <location>
        <begin position="145"/>
        <end position="167"/>
    </location>
</feature>
<dbReference type="Proteomes" id="UP000017746">
    <property type="component" value="Chromosome"/>
</dbReference>
<dbReference type="EMBL" id="CP006272">
    <property type="protein sequence ID" value="AGZ44535.1"/>
    <property type="molecule type" value="Genomic_DNA"/>
</dbReference>
<feature type="transmembrane region" description="Helical" evidence="2">
    <location>
        <begin position="109"/>
        <end position="133"/>
    </location>
</feature>
<dbReference type="AlphaFoldDB" id="U5W981"/>
<dbReference type="InterPro" id="IPR008910">
    <property type="entry name" value="MSC_TM_helix"/>
</dbReference>
<accession>U5W981</accession>
<feature type="region of interest" description="Disordered" evidence="1">
    <location>
        <begin position="253"/>
        <end position="291"/>
    </location>
</feature>
<feature type="compositionally biased region" description="Basic and acidic residues" evidence="1">
    <location>
        <begin position="342"/>
        <end position="366"/>
    </location>
</feature>
<dbReference type="STRING" id="1246995.AFR_31375"/>
<keyword evidence="2" id="KW-1133">Transmembrane helix</keyword>
<name>U5W981_9ACTN</name>
<evidence type="ECO:0000313" key="3">
    <source>
        <dbReference type="EMBL" id="AGZ44535.1"/>
    </source>
</evidence>
<feature type="transmembrane region" description="Helical" evidence="2">
    <location>
        <begin position="80"/>
        <end position="97"/>
    </location>
</feature>
<reference evidence="3 4" key="1">
    <citation type="journal article" date="2014" name="J. Biotechnol.">
        <title>Complete genome sequence of the actinobacterium Actinoplanes friuliensis HAG 010964, producer of the lipopeptide antibiotic friulimycin.</title>
        <authorList>
            <person name="Ruckert C."/>
            <person name="Szczepanowski R."/>
            <person name="Albersmeier A."/>
            <person name="Goesmann A."/>
            <person name="Fischer N."/>
            <person name="Steinkamper A."/>
            <person name="Puhler A."/>
            <person name="Biener R."/>
            <person name="Schwartz D."/>
            <person name="Kalinowski J."/>
        </authorList>
    </citation>
    <scope>NUCLEOTIDE SEQUENCE [LARGE SCALE GENOMIC DNA]</scope>
    <source>
        <strain evidence="3 4">DSM 7358</strain>
    </source>
</reference>
<feature type="compositionally biased region" description="Low complexity" evidence="1">
    <location>
        <begin position="328"/>
        <end position="341"/>
    </location>
</feature>
<evidence type="ECO:0000256" key="2">
    <source>
        <dbReference type="SAM" id="Phobius"/>
    </source>
</evidence>
<gene>
    <name evidence="3" type="ORF">AFR_31375</name>
</gene>
<keyword evidence="2" id="KW-0472">Membrane</keyword>
<feature type="compositionally biased region" description="Basic and acidic residues" evidence="1">
    <location>
        <begin position="376"/>
        <end position="385"/>
    </location>
</feature>
<evidence type="ECO:0000256" key="1">
    <source>
        <dbReference type="SAM" id="MobiDB-lite"/>
    </source>
</evidence>
<dbReference type="OrthoDB" id="5184470at2"/>
<feature type="transmembrane region" description="Helical" evidence="2">
    <location>
        <begin position="179"/>
        <end position="201"/>
    </location>
</feature>
<evidence type="ECO:0000313" key="4">
    <source>
        <dbReference type="Proteomes" id="UP000017746"/>
    </source>
</evidence>
<dbReference type="RefSeq" id="WP_023560868.1">
    <property type="nucleotide sequence ID" value="NC_022657.1"/>
</dbReference>
<dbReference type="KEGG" id="afs:AFR_31375"/>
<keyword evidence="2" id="KW-0812">Transmembrane</keyword>
<protein>
    <submittedName>
        <fullName evidence="3">TM helix repeat-containing protein</fullName>
    </submittedName>
</protein>
<dbReference type="PATRIC" id="fig|1246995.3.peg.6350"/>
<keyword evidence="4" id="KW-1185">Reference proteome</keyword>
<feature type="transmembrane region" description="Helical" evidence="2">
    <location>
        <begin position="20"/>
        <end position="41"/>
    </location>
</feature>